<dbReference type="CDD" id="cd12139">
    <property type="entry name" value="SH3_Bin1"/>
    <property type="match status" value="1"/>
</dbReference>
<dbReference type="Gene3D" id="1.20.1270.60">
    <property type="entry name" value="Arfaptin homology (AH) domain/BAR domain"/>
    <property type="match status" value="1"/>
</dbReference>
<dbReference type="Gene3D" id="2.30.30.40">
    <property type="entry name" value="SH3 Domains"/>
    <property type="match status" value="1"/>
</dbReference>
<dbReference type="EMBL" id="JACAGC010000006">
    <property type="protein sequence ID" value="KAF6361110.1"/>
    <property type="molecule type" value="Genomic_DNA"/>
</dbReference>
<feature type="coiled-coil region" evidence="5">
    <location>
        <begin position="157"/>
        <end position="191"/>
    </location>
</feature>
<dbReference type="InterPro" id="IPR001452">
    <property type="entry name" value="SH3_domain"/>
</dbReference>
<name>A0A7J7YHX9_RHIFE</name>
<dbReference type="PROSITE" id="PS51021">
    <property type="entry name" value="BAR"/>
    <property type="match status" value="1"/>
</dbReference>
<evidence type="ECO:0000256" key="2">
    <source>
        <dbReference type="ARBA" id="ARBA00022443"/>
    </source>
</evidence>
<dbReference type="InterPro" id="IPR003005">
    <property type="entry name" value="Amphiphysin"/>
</dbReference>
<feature type="domain" description="BAR" evidence="8">
    <location>
        <begin position="29"/>
        <end position="245"/>
    </location>
</feature>
<evidence type="ECO:0000256" key="5">
    <source>
        <dbReference type="SAM" id="Coils"/>
    </source>
</evidence>
<dbReference type="GO" id="GO:0048156">
    <property type="term" value="F:tau protein binding"/>
    <property type="evidence" value="ECO:0007669"/>
    <property type="project" value="TreeGrafter"/>
</dbReference>
<comment type="subcellular location">
    <subcellularLocation>
        <location evidence="1">Cytoplasm</location>
    </subcellularLocation>
</comment>
<evidence type="ECO:0000256" key="3">
    <source>
        <dbReference type="ARBA" id="ARBA00022490"/>
    </source>
</evidence>
<dbReference type="Proteomes" id="UP000585614">
    <property type="component" value="Unassembled WGS sequence"/>
</dbReference>
<gene>
    <name evidence="9" type="ORF">mRhiFer1_001489</name>
</gene>
<reference evidence="9 10" key="1">
    <citation type="journal article" date="2020" name="Nature">
        <title>Six reference-quality genomes reveal evolution of bat adaptations.</title>
        <authorList>
            <person name="Jebb D."/>
            <person name="Huang Z."/>
            <person name="Pippel M."/>
            <person name="Hughes G.M."/>
            <person name="Lavrichenko K."/>
            <person name="Devanna P."/>
            <person name="Winkler S."/>
            <person name="Jermiin L.S."/>
            <person name="Skirmuntt E.C."/>
            <person name="Katzourakis A."/>
            <person name="Burkitt-Gray L."/>
            <person name="Ray D.A."/>
            <person name="Sullivan K.A.M."/>
            <person name="Roscito J.G."/>
            <person name="Kirilenko B.M."/>
            <person name="Davalos L.M."/>
            <person name="Corthals A.P."/>
            <person name="Power M.L."/>
            <person name="Jones G."/>
            <person name="Ransome R.D."/>
            <person name="Dechmann D.K.N."/>
            <person name="Locatelli A.G."/>
            <person name="Puechmaille S.J."/>
            <person name="Fedrigo O."/>
            <person name="Jarvis E.D."/>
            <person name="Hiller M."/>
            <person name="Vernes S.C."/>
            <person name="Myers E.W."/>
            <person name="Teeling E.C."/>
        </authorList>
    </citation>
    <scope>NUCLEOTIDE SEQUENCE [LARGE SCALE GENOMIC DNA]</scope>
    <source>
        <strain evidence="9">MRhiFer1</strain>
        <tissue evidence="9">Lung</tissue>
    </source>
</reference>
<evidence type="ECO:0000256" key="6">
    <source>
        <dbReference type="SAM" id="MobiDB-lite"/>
    </source>
</evidence>
<feature type="compositionally biased region" description="Basic residues" evidence="6">
    <location>
        <begin position="253"/>
        <end position="268"/>
    </location>
</feature>
<dbReference type="PROSITE" id="PS50002">
    <property type="entry name" value="SH3"/>
    <property type="match status" value="1"/>
</dbReference>
<dbReference type="PANTHER" id="PTHR46514">
    <property type="entry name" value="AMPHIPHYSIN"/>
    <property type="match status" value="1"/>
</dbReference>
<dbReference type="FunFam" id="1.20.1270.60:FF:000007">
    <property type="entry name" value="Bridging integrator 1, isoform CRA_e"/>
    <property type="match status" value="1"/>
</dbReference>
<evidence type="ECO:0000259" key="7">
    <source>
        <dbReference type="PROSITE" id="PS50002"/>
    </source>
</evidence>
<dbReference type="SMART" id="SM00721">
    <property type="entry name" value="BAR"/>
    <property type="match status" value="1"/>
</dbReference>
<evidence type="ECO:0000313" key="9">
    <source>
        <dbReference type="EMBL" id="KAF6361110.1"/>
    </source>
</evidence>
<sequence length="425" mass="47728">MAEMGSKGVTAGKIASNVQKKLTRAQEKVLQKLGKADETKDEQFEQCVQNFNKQLNEGTRLQKDLRTYLASVKAMHEASKKLNECLQEVYEPDWPGRDEANKIAENNDLLWMDYHQKLVDQALLTMDTYLGQFPDIKSRIAKRGRKLVDYDSARHHYESLQTAKKKDDAKIAKAEEELVKAQKVFEEMNVDLQEELPSLWNSRVGFYVNTFQSIAGLEENFHKEMSKLNQNLNDVLVSLEKQHGSNAFTVKAQPRKKTKLFSRLRRKKNSDNTPAKGNKSPSPPPDGSPAATPEIRVNHEPELASSATPGAALPKSPSQSSLPAVVVETFSAAVNGTVESSSGAARLDLPPGFMFKVQAQHDYTATDTDELQLQAGDVVLVIPFQNPEEQDEGWLMGVKESDWNQHKELEKCRGVFPENFTERVQ</sequence>
<feature type="domain" description="SH3" evidence="7">
    <location>
        <begin position="352"/>
        <end position="425"/>
    </location>
</feature>
<dbReference type="SUPFAM" id="SSF103657">
    <property type="entry name" value="BAR/IMD domain-like"/>
    <property type="match status" value="1"/>
</dbReference>
<accession>A0A7J7YHX9</accession>
<dbReference type="GO" id="GO:0008021">
    <property type="term" value="C:synaptic vesicle"/>
    <property type="evidence" value="ECO:0007669"/>
    <property type="project" value="TreeGrafter"/>
</dbReference>
<evidence type="ECO:0000256" key="1">
    <source>
        <dbReference type="ARBA" id="ARBA00004496"/>
    </source>
</evidence>
<comment type="caution">
    <text evidence="9">The sequence shown here is derived from an EMBL/GenBank/DDBJ whole genome shotgun (WGS) entry which is preliminary data.</text>
</comment>
<dbReference type="InterPro" id="IPR003023">
    <property type="entry name" value="Amphiphysin_2"/>
</dbReference>
<dbReference type="SMART" id="SM00326">
    <property type="entry name" value="SH3"/>
    <property type="match status" value="1"/>
</dbReference>
<dbReference type="PRINTS" id="PR00452">
    <property type="entry name" value="SH3DOMAIN"/>
</dbReference>
<dbReference type="InterPro" id="IPR004148">
    <property type="entry name" value="BAR_dom"/>
</dbReference>
<dbReference type="GO" id="GO:0030100">
    <property type="term" value="P:regulation of endocytosis"/>
    <property type="evidence" value="ECO:0007669"/>
    <property type="project" value="InterPro"/>
</dbReference>
<dbReference type="InterPro" id="IPR027267">
    <property type="entry name" value="AH/BAR_dom_sf"/>
</dbReference>
<dbReference type="Pfam" id="PF14604">
    <property type="entry name" value="SH3_9"/>
    <property type="match status" value="1"/>
</dbReference>
<dbReference type="PRINTS" id="PR01253">
    <property type="entry name" value="AMPHIPHYSIN2"/>
</dbReference>
<evidence type="ECO:0000256" key="4">
    <source>
        <dbReference type="PROSITE-ProRule" id="PRU00192"/>
    </source>
</evidence>
<dbReference type="GO" id="GO:0005543">
    <property type="term" value="F:phospholipid binding"/>
    <property type="evidence" value="ECO:0007669"/>
    <property type="project" value="TreeGrafter"/>
</dbReference>
<keyword evidence="2 4" id="KW-0728">SH3 domain</keyword>
<dbReference type="GO" id="GO:0005886">
    <property type="term" value="C:plasma membrane"/>
    <property type="evidence" value="ECO:0007669"/>
    <property type="project" value="TreeGrafter"/>
</dbReference>
<keyword evidence="3" id="KW-0963">Cytoplasm</keyword>
<proteinExistence type="predicted"/>
<evidence type="ECO:0000259" key="8">
    <source>
        <dbReference type="PROSITE" id="PS51021"/>
    </source>
</evidence>
<dbReference type="InterPro" id="IPR036028">
    <property type="entry name" value="SH3-like_dom_sf"/>
</dbReference>
<feature type="region of interest" description="Disordered" evidence="6">
    <location>
        <begin position="247"/>
        <end position="293"/>
    </location>
</feature>
<dbReference type="PRINTS" id="PR01251">
    <property type="entry name" value="AMPHIPHYSIN"/>
</dbReference>
<dbReference type="SUPFAM" id="SSF50044">
    <property type="entry name" value="SH3-domain"/>
    <property type="match status" value="1"/>
</dbReference>
<dbReference type="AlphaFoldDB" id="A0A7J7YHX9"/>
<protein>
    <submittedName>
        <fullName evidence="9">Bridging integrator 1</fullName>
    </submittedName>
</protein>
<evidence type="ECO:0000313" key="10">
    <source>
        <dbReference type="Proteomes" id="UP000585614"/>
    </source>
</evidence>
<dbReference type="PANTHER" id="PTHR46514:SF4">
    <property type="entry name" value="MYC BOX-DEPENDENT-INTERACTING PROTEIN 1"/>
    <property type="match status" value="1"/>
</dbReference>
<dbReference type="FunFam" id="2.30.30.40:FF:000029">
    <property type="entry name" value="myc box-dependent-interacting protein 1 isoform X2"/>
    <property type="match status" value="1"/>
</dbReference>
<keyword evidence="5" id="KW-0175">Coiled coil</keyword>
<dbReference type="InterPro" id="IPR035471">
    <property type="entry name" value="Amphiphysin-2_SH3"/>
</dbReference>
<organism evidence="9 10">
    <name type="scientific">Rhinolophus ferrumequinum</name>
    <name type="common">Greater horseshoe bat</name>
    <dbReference type="NCBI Taxonomy" id="59479"/>
    <lineage>
        <taxon>Eukaryota</taxon>
        <taxon>Metazoa</taxon>
        <taxon>Chordata</taxon>
        <taxon>Craniata</taxon>
        <taxon>Vertebrata</taxon>
        <taxon>Euteleostomi</taxon>
        <taxon>Mammalia</taxon>
        <taxon>Eutheria</taxon>
        <taxon>Laurasiatheria</taxon>
        <taxon>Chiroptera</taxon>
        <taxon>Yinpterochiroptera</taxon>
        <taxon>Rhinolophoidea</taxon>
        <taxon>Rhinolophidae</taxon>
        <taxon>Rhinolophinae</taxon>
        <taxon>Rhinolophus</taxon>
    </lineage>
</organism>
<dbReference type="Pfam" id="PF03114">
    <property type="entry name" value="BAR"/>
    <property type="match status" value="1"/>
</dbReference>